<gene>
    <name evidence="3" type="ORF">DXU93_10640</name>
</gene>
<accession>A0A3E1EWQ6</accession>
<dbReference type="CDD" id="cd02258">
    <property type="entry name" value="Peptidase_C25_N"/>
    <property type="match status" value="1"/>
</dbReference>
<dbReference type="RefSeq" id="WP_116881272.1">
    <property type="nucleotide sequence ID" value="NZ_QURB01000006.1"/>
</dbReference>
<dbReference type="Gene3D" id="3.40.50.1460">
    <property type="match status" value="1"/>
</dbReference>
<keyword evidence="4" id="KW-1185">Reference proteome</keyword>
<evidence type="ECO:0000256" key="1">
    <source>
        <dbReference type="ARBA" id="ARBA00022729"/>
    </source>
</evidence>
<dbReference type="NCBIfam" id="NF033707">
    <property type="entry name" value="T9SS_sortase"/>
    <property type="match status" value="1"/>
</dbReference>
<dbReference type="InterPro" id="IPR029031">
    <property type="entry name" value="Gingipain_N_sf"/>
</dbReference>
<dbReference type="SUPFAM" id="SSF52129">
    <property type="entry name" value="Caspase-like"/>
    <property type="match status" value="1"/>
</dbReference>
<reference evidence="3 4" key="1">
    <citation type="submission" date="2018-08" db="EMBL/GenBank/DDBJ databases">
        <title>The draft genome squence of Brumimicrobium sp. N62.</title>
        <authorList>
            <person name="Du Z.-J."/>
            <person name="Luo H.-R."/>
        </authorList>
    </citation>
    <scope>NUCLEOTIDE SEQUENCE [LARGE SCALE GENOMIC DNA]</scope>
    <source>
        <strain evidence="3 4">N62</strain>
    </source>
</reference>
<evidence type="ECO:0000313" key="3">
    <source>
        <dbReference type="EMBL" id="RFC53991.1"/>
    </source>
</evidence>
<sequence length="1288" mass="143958">MNKVFSLLILFFLVVFLGQYSYAQNEVTVDLKWEEESDYIVVPSGKIEIPNLEGAVFDGEDFIYIAQYKRLSSSLDWSFDLLSYQSSPVDKVMSSFIEDNGIEVGTAPKFQIKNIKDRGRPIAVLELNPFVKVNGQVRKVETIVFKQTSQNNFSNKDPEFALESVLKSGSGEWYKISVDKDGIYKIDYNFLNSIGVNVSSLDPADINIYGNAFGILPELNSEYRPDDLLKNDIQIVGEGDGSFDEGDYILFYGRGPHKWEESTGRFRFIRNIYSSLSTYYINIDSGNSPARIQNADISQKPATHVVTNYSSYAVHEKELRSLMFGGQRWYGEEFDAELNQSISMNIADLNSSEDVELRAFMAGNVGGSVFNFRYNGNLIGTDTVGSPAEASYNRTGFNLAPGIFTPTSSNFTINIEFDRNTPDAKGYLDFIEVNARSFLRFSNGREFRDLESVGAGNVAEMRMTNTPSNAKVWEITERTQPKIVQGSNSNGTFSFNVATDSLRQFITFDGSQYNTPSFVERVQSQNLHALGYADYLIVTHPLFVSQANRLASLHENNGLSVHVVSTEQVYNEFSGGTQDPTAIKYFAKMFYDRAEGDVSKQPKYMLLFGDGTYDPLDRVENNNYMVPVYETENSENYVSSLVSDDYFGLLDDNESFNISDKMDIAVGRFTATTTIHAQILVDKVEHYMKNGSDLFSSGDMSCGECDEGDKNSTHGNWRQRYTLIADDENQSQFIDDLEFGYNYFENNHQEMNAIKIYSDAFEQTTTAGGERFPDVNDAIQRSIDAGSLVTCYVGHGGSAGAAQERIITVGEVLDQTNIDELTLFVSATCEFSRIDDNRQVSIGEYMALNDEGGAIALMTTSRAVYIYTNTAVTEEFFQNVFERNADNEPLTFGDIIINTKNQSSGGSDKRSFMLIGDPALTIALPYEKVVVDSVNSISVLSAADTLKALSKSSMSGHIEDQFGNLLSSYNGIVQPTIYDKASERTTLGQDADSPVRTFDQQENILFKGKATVSNGYFDFDFIVPKDINYAYGNGKATFYSWNTSNTEINAGGYSKNFLIGGIDTSGLNDQLGPEIELYLNDESFVNGGISNDFPILIAHLYDESGINTVGNGIGHDITMILDDNTSDATVLNSYYESDLDTYQSGSLTYQMDKLTPGLHTLTFKAWDVNNNSSEKVIEFTVHEEEDIALEHVLNYPNPFTTHTEFFFEHNQVCSALETQIEIFTVTGRLVRTINKLVETRGFRTEGVAWDGRDDFGDQLAKGVYVYRVTIENPDGEKTQEMQKLYLLK</sequence>
<dbReference type="OrthoDB" id="9809780at2"/>
<name>A0A3E1EWQ6_9FLAO</name>
<organism evidence="3 4">
    <name type="scientific">Brumimicrobium aurantiacum</name>
    <dbReference type="NCBI Taxonomy" id="1737063"/>
    <lineage>
        <taxon>Bacteria</taxon>
        <taxon>Pseudomonadati</taxon>
        <taxon>Bacteroidota</taxon>
        <taxon>Flavobacteriia</taxon>
        <taxon>Flavobacteriales</taxon>
        <taxon>Crocinitomicaceae</taxon>
        <taxon>Brumimicrobium</taxon>
    </lineage>
</organism>
<dbReference type="InterPro" id="IPR029030">
    <property type="entry name" value="Caspase-like_dom_sf"/>
</dbReference>
<dbReference type="GO" id="GO:0006508">
    <property type="term" value="P:proteolysis"/>
    <property type="evidence" value="ECO:0007669"/>
    <property type="project" value="InterPro"/>
</dbReference>
<protein>
    <recommendedName>
        <fullName evidence="2">Gingipain domain-containing protein</fullName>
    </recommendedName>
</protein>
<dbReference type="Gene3D" id="2.60.40.4070">
    <property type="match status" value="1"/>
</dbReference>
<evidence type="ECO:0000259" key="2">
    <source>
        <dbReference type="Pfam" id="PF01364"/>
    </source>
</evidence>
<dbReference type="InterPro" id="IPR001769">
    <property type="entry name" value="Gingipain"/>
</dbReference>
<evidence type="ECO:0000313" key="4">
    <source>
        <dbReference type="Proteomes" id="UP000257127"/>
    </source>
</evidence>
<keyword evidence="1" id="KW-0732">Signal</keyword>
<dbReference type="Gene3D" id="3.40.50.10390">
    <property type="entry name" value="Gingipain r, domain 1"/>
    <property type="match status" value="1"/>
</dbReference>
<dbReference type="EMBL" id="QURB01000006">
    <property type="protein sequence ID" value="RFC53991.1"/>
    <property type="molecule type" value="Genomic_DNA"/>
</dbReference>
<feature type="domain" description="Gingipain" evidence="2">
    <location>
        <begin position="535"/>
        <end position="921"/>
    </location>
</feature>
<dbReference type="GO" id="GO:0008234">
    <property type="term" value="F:cysteine-type peptidase activity"/>
    <property type="evidence" value="ECO:0007669"/>
    <property type="project" value="InterPro"/>
</dbReference>
<proteinExistence type="predicted"/>
<dbReference type="Proteomes" id="UP000257127">
    <property type="component" value="Unassembled WGS sequence"/>
</dbReference>
<dbReference type="Pfam" id="PF01364">
    <property type="entry name" value="Peptidase_C25"/>
    <property type="match status" value="1"/>
</dbReference>
<comment type="caution">
    <text evidence="3">The sequence shown here is derived from an EMBL/GenBank/DDBJ whole genome shotgun (WGS) entry which is preliminary data.</text>
</comment>